<dbReference type="VEuPathDB" id="FungiDB:CH63R_14452"/>
<dbReference type="Proteomes" id="UP000092177">
    <property type="component" value="Chromosome 11"/>
</dbReference>
<reference evidence="1" key="1">
    <citation type="submission" date="2011-12" db="EMBL/GenBank/DDBJ databases">
        <title>The genome sequence of Colletotrichum higginsianum IMI 34906.</title>
        <authorList>
            <person name="Ma L.-J."/>
            <person name="O'Connell R."/>
            <person name="van Themaat E.V.L."/>
            <person name="Stueber K."/>
            <person name="Young S.K."/>
            <person name="Zeng Q."/>
            <person name="Gargeya S."/>
            <person name="Fitzgerald M."/>
            <person name="Haas B."/>
            <person name="Abouelleil A."/>
            <person name="Alvarado L."/>
            <person name="Arachchi H.M."/>
            <person name="Berlin A."/>
            <person name="Chapman S.B."/>
            <person name="Gearin G."/>
            <person name="Goldberg J."/>
            <person name="Griggs A."/>
            <person name="Gujja S."/>
            <person name="Hansen M."/>
            <person name="Heiman D."/>
            <person name="Howarth C."/>
            <person name="Larimer J."/>
            <person name="Lui A."/>
            <person name="MacDonald P.J.P."/>
            <person name="McCowen C."/>
            <person name="Montmayeur A."/>
            <person name="Murphy C."/>
            <person name="Neiman D."/>
            <person name="Pearson M."/>
            <person name="Priest M."/>
            <person name="Roberts A."/>
            <person name="Saif S."/>
            <person name="Shea T."/>
            <person name="Sisk P."/>
            <person name="Stolte C."/>
            <person name="Sykes S."/>
            <person name="Wortman J."/>
            <person name="Nusbaum C."/>
            <person name="Birren B."/>
        </authorList>
    </citation>
    <scope>NUCLEOTIDE SEQUENCE [LARGE SCALE GENOMIC DNA]</scope>
    <source>
        <strain evidence="1">IMI 349063</strain>
    </source>
</reference>
<reference evidence="2" key="3">
    <citation type="submission" date="2016-02" db="EMBL/GenBank/DDBJ databases">
        <title>Resequencing and annotation of the Colletotrichum higginsianum genome.</title>
        <authorList>
            <person name="O'Connell R."/>
            <person name="Zambounis A."/>
            <person name="Thon M."/>
            <person name="Dallery J.-F."/>
        </authorList>
    </citation>
    <scope>NUCLEOTIDE SEQUENCE [LARGE SCALE GENOMIC DNA]</scope>
    <source>
        <strain evidence="2">IMI 349063</strain>
    </source>
</reference>
<evidence type="ECO:0000313" key="2">
    <source>
        <dbReference type="EMBL" id="OBR02151.1"/>
    </source>
</evidence>
<dbReference type="HOGENOM" id="CLU_2527336_0_0_1"/>
<keyword evidence="4" id="KW-1185">Reference proteome</keyword>
<dbReference type="Proteomes" id="UP000007174">
    <property type="component" value="Unassembled WGS sequence"/>
</dbReference>
<organism evidence="1 3">
    <name type="scientific">Colletotrichum higginsianum (strain IMI 349063)</name>
    <name type="common">Crucifer anthracnose fungus</name>
    <dbReference type="NCBI Taxonomy" id="759273"/>
    <lineage>
        <taxon>Eukaryota</taxon>
        <taxon>Fungi</taxon>
        <taxon>Dikarya</taxon>
        <taxon>Ascomycota</taxon>
        <taxon>Pezizomycotina</taxon>
        <taxon>Sordariomycetes</taxon>
        <taxon>Hypocreomycetidae</taxon>
        <taxon>Glomerellales</taxon>
        <taxon>Glomerellaceae</taxon>
        <taxon>Colletotrichum</taxon>
        <taxon>Colletotrichum destructivum species complex</taxon>
    </lineage>
</organism>
<reference evidence="3" key="2">
    <citation type="journal article" date="2012" name="Nat. Genet.">
        <title>Lifestyle transitions in plant pathogenic Colletotrichum fungi deciphered by genome and transcriptome analyses.</title>
        <authorList>
            <person name="O'Connell R.J."/>
            <person name="Thon M.R."/>
            <person name="Hacquard S."/>
            <person name="Amyotte S.G."/>
            <person name="Kleemann J."/>
            <person name="Torres M.F."/>
            <person name="Damm U."/>
            <person name="Buiate E.A."/>
            <person name="Epstein L."/>
            <person name="Alkan N."/>
            <person name="Altmueller J."/>
            <person name="Alvarado-Balderrama L."/>
            <person name="Bauser C.A."/>
            <person name="Becker C."/>
            <person name="Birren B.W."/>
            <person name="Chen Z."/>
            <person name="Choi J."/>
            <person name="Crouch J.A."/>
            <person name="Duvick J.P."/>
            <person name="Farman M.A."/>
            <person name="Gan P."/>
            <person name="Heiman D."/>
            <person name="Henrissat B."/>
            <person name="Howard R.J."/>
            <person name="Kabbage M."/>
            <person name="Koch C."/>
            <person name="Kracher B."/>
            <person name="Kubo Y."/>
            <person name="Law A.D."/>
            <person name="Lebrun M.-H."/>
            <person name="Lee Y.-H."/>
            <person name="Miyara I."/>
            <person name="Moore N."/>
            <person name="Neumann U."/>
            <person name="Nordstroem K."/>
            <person name="Panaccione D.G."/>
            <person name="Panstruga R."/>
            <person name="Place M."/>
            <person name="Proctor R.H."/>
            <person name="Prusky D."/>
            <person name="Rech G."/>
            <person name="Reinhardt R."/>
            <person name="Rollins J.A."/>
            <person name="Rounsley S."/>
            <person name="Schardl C.L."/>
            <person name="Schwartz D.C."/>
            <person name="Shenoy N."/>
            <person name="Shirasu K."/>
            <person name="Sikhakolli U.R."/>
            <person name="Stueber K."/>
            <person name="Sukno S.A."/>
            <person name="Sweigard J.A."/>
            <person name="Takano Y."/>
            <person name="Takahara H."/>
            <person name="Trail F."/>
            <person name="van der Does H.C."/>
            <person name="Voll L.M."/>
            <person name="Will I."/>
            <person name="Young S."/>
            <person name="Zeng Q."/>
            <person name="Zhang J."/>
            <person name="Zhou S."/>
            <person name="Dickman M.B."/>
            <person name="Schulze-Lefert P."/>
            <person name="Ver Loren van Themaat E."/>
            <person name="Ma L.-J."/>
            <person name="Vaillancourt L.J."/>
        </authorList>
    </citation>
    <scope>NUCLEOTIDE SEQUENCE [LARGE SCALE GENOMIC DNA]</scope>
    <source>
        <strain evidence="3">IMI 349063</strain>
    </source>
</reference>
<dbReference type="EMBL" id="LTAN01000011">
    <property type="protein sequence ID" value="OBR02151.1"/>
    <property type="molecule type" value="Genomic_DNA"/>
</dbReference>
<dbReference type="AlphaFoldDB" id="H1V407"/>
<dbReference type="KEGG" id="chig:CH63R_14452"/>
<protein>
    <submittedName>
        <fullName evidence="1">Uncharacterized protein</fullName>
    </submittedName>
</protein>
<dbReference type="RefSeq" id="XP_018150669.1">
    <property type="nucleotide sequence ID" value="XM_018309426.1"/>
</dbReference>
<sequence length="84" mass="9283">MESVRVIQPTFLVTPTDAKANLDRISELVRYCHNVFIQSGEAPYAPVIVACNRETHKALLINTKVFDPCIVPVSTLDATINVTI</sequence>
<evidence type="ECO:0000313" key="1">
    <source>
        <dbReference type="EMBL" id="CCF34959.1"/>
    </source>
</evidence>
<name>H1V407_COLHI</name>
<evidence type="ECO:0000313" key="4">
    <source>
        <dbReference type="Proteomes" id="UP000092177"/>
    </source>
</evidence>
<proteinExistence type="predicted"/>
<evidence type="ECO:0000313" key="3">
    <source>
        <dbReference type="Proteomes" id="UP000007174"/>
    </source>
</evidence>
<accession>H1V407</accession>
<dbReference type="GeneID" id="28873533"/>
<reference evidence="4" key="4">
    <citation type="journal article" date="2017" name="BMC Genomics">
        <title>Gapless genome assembly of Colletotrichum higginsianum reveals chromosome structure and association of transposable elements with secondary metabolite gene clusters.</title>
        <authorList>
            <person name="Dallery J.-F."/>
            <person name="Lapalu N."/>
            <person name="Zampounis A."/>
            <person name="Pigne S."/>
            <person name="Luyten I."/>
            <person name="Amselem J."/>
            <person name="Wittenberg A.H.J."/>
            <person name="Zhou S."/>
            <person name="de Queiroz M.V."/>
            <person name="Robin G.P."/>
            <person name="Auger A."/>
            <person name="Hainaut M."/>
            <person name="Henrissat B."/>
            <person name="Kim K.-T."/>
            <person name="Lee Y.-H."/>
            <person name="Lespinet O."/>
            <person name="Schwartz D.C."/>
            <person name="Thon M.R."/>
            <person name="O'Connell R.J."/>
        </authorList>
    </citation>
    <scope>NUCLEOTIDE SEQUENCE [LARGE SCALE GENOMIC DNA]</scope>
    <source>
        <strain evidence="4">IMI 349063</strain>
    </source>
</reference>
<gene>
    <name evidence="1" type="ORF">CH063_00187</name>
    <name evidence="2" type="ORF">CH63R_14452</name>
</gene>
<dbReference type="EMBL" id="CACQ02001346">
    <property type="protein sequence ID" value="CCF34959.1"/>
    <property type="molecule type" value="Genomic_DNA"/>
</dbReference>